<dbReference type="Proteomes" id="UP000228380">
    <property type="component" value="Chromosome 10"/>
</dbReference>
<dbReference type="Gene3D" id="3.30.40.10">
    <property type="entry name" value="Zinc/RING finger domain, C3HC4 (zinc finger)"/>
    <property type="match status" value="1"/>
</dbReference>
<evidence type="ECO:0000256" key="1">
    <source>
        <dbReference type="ARBA" id="ARBA00022723"/>
    </source>
</evidence>
<feature type="compositionally biased region" description="Polar residues" evidence="5">
    <location>
        <begin position="30"/>
        <end position="60"/>
    </location>
</feature>
<evidence type="ECO:0000256" key="5">
    <source>
        <dbReference type="SAM" id="MobiDB-lite"/>
    </source>
</evidence>
<protein>
    <submittedName>
        <fullName evidence="8">E3 ubiquitin-protein ligase complex slx8-rfp subunit slx8-like isoform X1</fullName>
    </submittedName>
</protein>
<feature type="domain" description="RING-type" evidence="6">
    <location>
        <begin position="183"/>
        <end position="221"/>
    </location>
</feature>
<evidence type="ECO:0000256" key="4">
    <source>
        <dbReference type="PROSITE-ProRule" id="PRU00175"/>
    </source>
</evidence>
<evidence type="ECO:0000313" key="8">
    <source>
        <dbReference type="RefSeq" id="XP_008809943.1"/>
    </source>
</evidence>
<organism evidence="7 8">
    <name type="scientific">Phoenix dactylifera</name>
    <name type="common">Date palm</name>
    <dbReference type="NCBI Taxonomy" id="42345"/>
    <lineage>
        <taxon>Eukaryota</taxon>
        <taxon>Viridiplantae</taxon>
        <taxon>Streptophyta</taxon>
        <taxon>Embryophyta</taxon>
        <taxon>Tracheophyta</taxon>
        <taxon>Spermatophyta</taxon>
        <taxon>Magnoliopsida</taxon>
        <taxon>Liliopsida</taxon>
        <taxon>Arecaceae</taxon>
        <taxon>Coryphoideae</taxon>
        <taxon>Phoeniceae</taxon>
        <taxon>Phoenix</taxon>
    </lineage>
</organism>
<keyword evidence="3" id="KW-0862">Zinc</keyword>
<evidence type="ECO:0000313" key="7">
    <source>
        <dbReference type="Proteomes" id="UP000228380"/>
    </source>
</evidence>
<keyword evidence="1" id="KW-0479">Metal-binding</keyword>
<dbReference type="GO" id="GO:0008270">
    <property type="term" value="F:zinc ion binding"/>
    <property type="evidence" value="ECO:0007669"/>
    <property type="project" value="UniProtKB-KW"/>
</dbReference>
<dbReference type="PROSITE" id="PS00518">
    <property type="entry name" value="ZF_RING_1"/>
    <property type="match status" value="1"/>
</dbReference>
<dbReference type="AlphaFoldDB" id="A0A8B7CZG7"/>
<dbReference type="GO" id="GO:0061630">
    <property type="term" value="F:ubiquitin protein ligase activity"/>
    <property type="evidence" value="ECO:0007669"/>
    <property type="project" value="InterPro"/>
</dbReference>
<dbReference type="GO" id="GO:0006511">
    <property type="term" value="P:ubiquitin-dependent protein catabolic process"/>
    <property type="evidence" value="ECO:0007669"/>
    <property type="project" value="TreeGrafter"/>
</dbReference>
<proteinExistence type="predicted"/>
<dbReference type="InterPro" id="IPR001841">
    <property type="entry name" value="Znf_RING"/>
</dbReference>
<dbReference type="Pfam" id="PF13923">
    <property type="entry name" value="zf-C3HC4_2"/>
    <property type="match status" value="1"/>
</dbReference>
<dbReference type="PANTHER" id="PTHR47094">
    <property type="entry name" value="ELFLESS, ISOFORM B"/>
    <property type="match status" value="1"/>
</dbReference>
<evidence type="ECO:0000259" key="6">
    <source>
        <dbReference type="PROSITE" id="PS50089"/>
    </source>
</evidence>
<evidence type="ECO:0000256" key="3">
    <source>
        <dbReference type="ARBA" id="ARBA00022833"/>
    </source>
</evidence>
<dbReference type="PANTHER" id="PTHR47094:SF1">
    <property type="entry name" value="RING-TYPE E3 UBIQUITIN TRANSFERASE"/>
    <property type="match status" value="1"/>
</dbReference>
<dbReference type="GeneID" id="103721480"/>
<dbReference type="PROSITE" id="PS50089">
    <property type="entry name" value="ZF_RING_2"/>
    <property type="match status" value="1"/>
</dbReference>
<evidence type="ECO:0000256" key="2">
    <source>
        <dbReference type="ARBA" id="ARBA00022771"/>
    </source>
</evidence>
<gene>
    <name evidence="8" type="primary">LOC103721480</name>
</gene>
<dbReference type="KEGG" id="pda:103721480"/>
<keyword evidence="7" id="KW-1185">Reference proteome</keyword>
<sequence length="239" mass="26365">MNTHTLARRPMRRYASRRKAVLNMDLNAPSAETQTNRGTSNHVHSQASHGASASTNSRQGSRMPANDGSRSFPIDVEAIDDDVLIISSSSGFPQTRQSRRSPVIVVLDDDLEDRSTKPGVAAEDSVSTFSLNSHEKRVRIPPNTVIIDCDVCSADGDNPKRKRVVSSRVEPEKVVPNKVTCTCPVCLDTMTEPCSTICGHVFCQRCIKASIQAQKKCPTCRRKLTINKFHRVYLPTTTN</sequence>
<dbReference type="RefSeq" id="XP_008809943.1">
    <property type="nucleotide sequence ID" value="XM_008811721.4"/>
</dbReference>
<reference evidence="8" key="2">
    <citation type="submission" date="2025-08" db="UniProtKB">
        <authorList>
            <consortium name="RefSeq"/>
        </authorList>
    </citation>
    <scope>IDENTIFICATION</scope>
    <source>
        <tissue evidence="8">Young leaves</tissue>
    </source>
</reference>
<dbReference type="InterPro" id="IPR049627">
    <property type="entry name" value="SLX8"/>
</dbReference>
<dbReference type="SUPFAM" id="SSF57850">
    <property type="entry name" value="RING/U-box"/>
    <property type="match status" value="1"/>
</dbReference>
<feature type="region of interest" description="Disordered" evidence="5">
    <location>
        <begin position="29"/>
        <end position="72"/>
    </location>
</feature>
<reference evidence="7" key="1">
    <citation type="journal article" date="2019" name="Nat. Commun.">
        <title>Genome-wide association mapping of date palm fruit traits.</title>
        <authorList>
            <person name="Hazzouri K.M."/>
            <person name="Gros-Balthazard M."/>
            <person name="Flowers J.M."/>
            <person name="Copetti D."/>
            <person name="Lemansour A."/>
            <person name="Lebrun M."/>
            <person name="Masmoudi K."/>
            <person name="Ferrand S."/>
            <person name="Dhar M.I."/>
            <person name="Fresquez Z.A."/>
            <person name="Rosas U."/>
            <person name="Zhang J."/>
            <person name="Talag J."/>
            <person name="Lee S."/>
            <person name="Kudrna D."/>
            <person name="Powell R.F."/>
            <person name="Leitch I.J."/>
            <person name="Krueger R.R."/>
            <person name="Wing R.A."/>
            <person name="Amiri K.M.A."/>
            <person name="Purugganan M.D."/>
        </authorList>
    </citation>
    <scope>NUCLEOTIDE SEQUENCE [LARGE SCALE GENOMIC DNA]</scope>
    <source>
        <strain evidence="7">cv. Khalas</strain>
    </source>
</reference>
<dbReference type="InterPro" id="IPR013083">
    <property type="entry name" value="Znf_RING/FYVE/PHD"/>
</dbReference>
<dbReference type="OrthoDB" id="6105938at2759"/>
<dbReference type="GO" id="GO:0033768">
    <property type="term" value="C:SUMO-targeted ubiquitin ligase complex"/>
    <property type="evidence" value="ECO:0007669"/>
    <property type="project" value="TreeGrafter"/>
</dbReference>
<dbReference type="SMART" id="SM00184">
    <property type="entry name" value="RING"/>
    <property type="match status" value="1"/>
</dbReference>
<keyword evidence="2 4" id="KW-0863">Zinc-finger</keyword>
<name>A0A8B7CZG7_PHODC</name>
<dbReference type="InterPro" id="IPR017907">
    <property type="entry name" value="Znf_RING_CS"/>
</dbReference>
<dbReference type="GO" id="GO:0140082">
    <property type="term" value="F:SUMO-ubiquitin ligase activity"/>
    <property type="evidence" value="ECO:0007669"/>
    <property type="project" value="TreeGrafter"/>
</dbReference>
<dbReference type="GO" id="GO:0032183">
    <property type="term" value="F:SUMO binding"/>
    <property type="evidence" value="ECO:0007669"/>
    <property type="project" value="TreeGrafter"/>
</dbReference>
<accession>A0A8B7CZG7</accession>